<dbReference type="Pfam" id="PF13894">
    <property type="entry name" value="zf-C2H2_4"/>
    <property type="match status" value="1"/>
</dbReference>
<keyword evidence="3" id="KW-0677">Repeat</keyword>
<evidence type="ECO:0000256" key="2">
    <source>
        <dbReference type="ARBA" id="ARBA00022723"/>
    </source>
</evidence>
<dbReference type="GO" id="GO:0005634">
    <property type="term" value="C:nucleus"/>
    <property type="evidence" value="ECO:0007669"/>
    <property type="project" value="UniProtKB-SubCell"/>
</dbReference>
<dbReference type="InterPro" id="IPR013087">
    <property type="entry name" value="Znf_C2H2_type"/>
</dbReference>
<evidence type="ECO:0000256" key="6">
    <source>
        <dbReference type="ARBA" id="ARBA00023242"/>
    </source>
</evidence>
<dbReference type="FunFam" id="3.30.160.60:FF:000446">
    <property type="entry name" value="Zinc finger protein"/>
    <property type="match status" value="1"/>
</dbReference>
<organism evidence="10 11">
    <name type="scientific">Drosophila hydei</name>
    <name type="common">Fruit fly</name>
    <dbReference type="NCBI Taxonomy" id="7224"/>
    <lineage>
        <taxon>Eukaryota</taxon>
        <taxon>Metazoa</taxon>
        <taxon>Ecdysozoa</taxon>
        <taxon>Arthropoda</taxon>
        <taxon>Hexapoda</taxon>
        <taxon>Insecta</taxon>
        <taxon>Pterygota</taxon>
        <taxon>Neoptera</taxon>
        <taxon>Endopterygota</taxon>
        <taxon>Diptera</taxon>
        <taxon>Brachycera</taxon>
        <taxon>Muscomorpha</taxon>
        <taxon>Ephydroidea</taxon>
        <taxon>Drosophilidae</taxon>
        <taxon>Drosophila</taxon>
    </lineage>
</organism>
<evidence type="ECO:0000256" key="4">
    <source>
        <dbReference type="ARBA" id="ARBA00022771"/>
    </source>
</evidence>
<dbReference type="FunFam" id="3.30.160.60:FF:003186">
    <property type="entry name" value="RT01028p"/>
    <property type="match status" value="1"/>
</dbReference>
<dbReference type="SUPFAM" id="SSF57667">
    <property type="entry name" value="beta-beta-alpha zinc fingers"/>
    <property type="match status" value="2"/>
</dbReference>
<dbReference type="PANTHER" id="PTHR24394:SF44">
    <property type="entry name" value="ZINC FINGER PROTEIN 271-LIKE"/>
    <property type="match status" value="1"/>
</dbReference>
<dbReference type="PROSITE" id="PS50157">
    <property type="entry name" value="ZINC_FINGER_C2H2_2"/>
    <property type="match status" value="4"/>
</dbReference>
<dbReference type="GeneID" id="111594987"/>
<feature type="domain" description="C2H2-type" evidence="9">
    <location>
        <begin position="120"/>
        <end position="147"/>
    </location>
</feature>
<comment type="subcellular location">
    <subcellularLocation>
        <location evidence="1">Nucleus</location>
    </subcellularLocation>
</comment>
<gene>
    <name evidence="11" type="primary">LOC111594987</name>
</gene>
<evidence type="ECO:0000256" key="8">
    <source>
        <dbReference type="SAM" id="MobiDB-lite"/>
    </source>
</evidence>
<dbReference type="GO" id="GO:0000981">
    <property type="term" value="F:DNA-binding transcription factor activity, RNA polymerase II-specific"/>
    <property type="evidence" value="ECO:0007669"/>
    <property type="project" value="TreeGrafter"/>
</dbReference>
<name>A0A6J1LBT7_DROHY</name>
<dbReference type="Proteomes" id="UP000504633">
    <property type="component" value="Unplaced"/>
</dbReference>
<dbReference type="Pfam" id="PF00096">
    <property type="entry name" value="zf-C2H2"/>
    <property type="match status" value="1"/>
</dbReference>
<proteinExistence type="predicted"/>
<dbReference type="GO" id="GO:0008270">
    <property type="term" value="F:zinc ion binding"/>
    <property type="evidence" value="ECO:0007669"/>
    <property type="project" value="UniProtKB-KW"/>
</dbReference>
<keyword evidence="10" id="KW-1185">Reference proteome</keyword>
<feature type="region of interest" description="Disordered" evidence="8">
    <location>
        <begin position="168"/>
        <end position="194"/>
    </location>
</feature>
<keyword evidence="2" id="KW-0479">Metal-binding</keyword>
<sequence>MPNRAFNIMPTIKFSMHCETMAGVVLTTAKTNTKQTHSLTYSKNSDHAEYADHEKDVLRHMCEQCGYRTRILGNLKVHKRRHTGEKPFRCDICNASFVARYQLTTHFERHMDTDQRRNRYMCRECNVGFLSARALYHHKPLHAQVKQYKCGICEKSYAQAAGYAQHKRWHRQRNERGTATTNFKMPDTIKTNLN</sequence>
<dbReference type="OrthoDB" id="9411774at2759"/>
<evidence type="ECO:0000313" key="10">
    <source>
        <dbReference type="Proteomes" id="UP000504633"/>
    </source>
</evidence>
<evidence type="ECO:0000256" key="3">
    <source>
        <dbReference type="ARBA" id="ARBA00022737"/>
    </source>
</evidence>
<dbReference type="OMA" id="QRHICTD"/>
<reference evidence="11" key="1">
    <citation type="submission" date="2025-08" db="UniProtKB">
        <authorList>
            <consortium name="RefSeq"/>
        </authorList>
    </citation>
    <scope>IDENTIFICATION</scope>
    <source>
        <strain evidence="11">15085-1641.00</strain>
        <tissue evidence="11">Whole body</tissue>
    </source>
</reference>
<keyword evidence="6" id="KW-0539">Nucleus</keyword>
<dbReference type="InterPro" id="IPR036236">
    <property type="entry name" value="Znf_C2H2_sf"/>
</dbReference>
<feature type="domain" description="C2H2-type" evidence="9">
    <location>
        <begin position="60"/>
        <end position="87"/>
    </location>
</feature>
<dbReference type="Gene3D" id="3.30.160.60">
    <property type="entry name" value="Classic Zinc Finger"/>
    <property type="match status" value="3"/>
</dbReference>
<feature type="compositionally biased region" description="Polar residues" evidence="8">
    <location>
        <begin position="177"/>
        <end position="194"/>
    </location>
</feature>
<evidence type="ECO:0000256" key="1">
    <source>
        <dbReference type="ARBA" id="ARBA00004123"/>
    </source>
</evidence>
<dbReference type="KEGG" id="dhe:111594987"/>
<dbReference type="SMART" id="SM00355">
    <property type="entry name" value="ZnF_C2H2"/>
    <property type="match status" value="4"/>
</dbReference>
<protein>
    <submittedName>
        <fullName evidence="11">Zinc finger protein 675</fullName>
    </submittedName>
</protein>
<dbReference type="PROSITE" id="PS00028">
    <property type="entry name" value="ZINC_FINGER_C2H2_1"/>
    <property type="match status" value="3"/>
</dbReference>
<feature type="domain" description="C2H2-type" evidence="9">
    <location>
        <begin position="88"/>
        <end position="115"/>
    </location>
</feature>
<dbReference type="AlphaFoldDB" id="A0A6J1LBT7"/>
<keyword evidence="5" id="KW-0862">Zinc</keyword>
<dbReference type="PANTHER" id="PTHR24394">
    <property type="entry name" value="ZINC FINGER PROTEIN"/>
    <property type="match status" value="1"/>
</dbReference>
<evidence type="ECO:0000313" key="11">
    <source>
        <dbReference type="RefSeq" id="XP_023164254.1"/>
    </source>
</evidence>
<evidence type="ECO:0000256" key="5">
    <source>
        <dbReference type="ARBA" id="ARBA00022833"/>
    </source>
</evidence>
<feature type="domain" description="C2H2-type" evidence="9">
    <location>
        <begin position="148"/>
        <end position="175"/>
    </location>
</feature>
<keyword evidence="4 7" id="KW-0863">Zinc-finger</keyword>
<accession>A0A6J1LBT7</accession>
<dbReference type="RefSeq" id="XP_023164254.1">
    <property type="nucleotide sequence ID" value="XM_023308486.2"/>
</dbReference>
<evidence type="ECO:0000256" key="7">
    <source>
        <dbReference type="PROSITE-ProRule" id="PRU00042"/>
    </source>
</evidence>
<evidence type="ECO:0000259" key="9">
    <source>
        <dbReference type="PROSITE" id="PS50157"/>
    </source>
</evidence>